<sequence>MKLKNLLKLSCLVLLCFVVLPAMAQNKTVTGKVTDAKDGSPLPGVTVSLKGTTTGTNTDAAGAFSLSVPASATTLEAAFLGYTKQEVTITGSPLNIKLVSSSTSLNEVVVVGVGYGSQRKKDVTGAVESISSKDFNQGIVINPLSQIQGKVAGLNITQQGGNPNSQDAGISIRGQTSITGNQSPLFVIDGVATSGNSQFQNLSPDDIESYDVLKDASATSIYGSRGANGVIIVTTKKGRTGRTTVDYSGYVGISNQAKYYDLLNAADYSKAIEAIPGVTPSTYEKGGNVDWQRAISRSAVTHSNNIAISGGSNGFNYRGSVNYQLQEGTIINNQKKQLGLRFNAEQKALDDKLDITLNFSNTTVYRDQLTDGGVIANYIFNAPPTYPIYNPDGSYNTFVDFNLANPLEHLLETYSRETSYQTLANTTVNYNLLPSLKVGVTGILIHDNTLTHYFQPSFPGEGNINNAAQNSYNNNTYEANAHIDFNKSFGKHNISATAVYEYNDFYTESFSASGQNYTTPELLDNNLGSGDQSKNVINSSKDDYKIISFLARVNYNYDNRFYVTASIRRDGSDKFGANHQWGTFPAVDLAYRLKRDLLQNVDWVDDLKLRLGYGVVGNSSALNVYQNVTLYGTGTRYFDGSAASNQYPVSYTYLQNANPDLQWEERQGKNIGLDFSLFNNRLSGDINYYNDKTSKMIYQYGVPTPPFFVNTIYANIGALTNKGLEVALTGQILRGSGLTWTANGQITFNKTKVVNLSGTYQGFPVASDQIVTGSASGRGLSSSPITYLKPGQPADVFYLTHYTGVDANGNELFDGKTLDQNPNPNKYYIDPNPKFNYGISNSFGYKNWNLSFFLRGVYGQKIFNNTLLDYETITRLPSNNVTKAALTNGIKDGLHVSDLWLENASYLRLDNASLGYTFKNIKGISNMRIYVAGNNLFVITKYKGLDPEFAPNSHYTDGNGSLQSYPKSRGFVLGANVSFK</sequence>
<keyword evidence="10" id="KW-0732">Signal</keyword>
<evidence type="ECO:0000256" key="6">
    <source>
        <dbReference type="ARBA" id="ARBA00023136"/>
    </source>
</evidence>
<evidence type="ECO:0000256" key="9">
    <source>
        <dbReference type="RuleBase" id="RU003357"/>
    </source>
</evidence>
<keyword evidence="2 8" id="KW-0813">Transport</keyword>
<dbReference type="KEGG" id="muc:MuYL_1468"/>
<protein>
    <recommendedName>
        <fullName evidence="15">SusC/RagA family TonB-linked outer membrane protein</fullName>
    </recommendedName>
</protein>
<organism evidence="13 14">
    <name type="scientific">Mucilaginibacter xinganensis</name>
    <dbReference type="NCBI Taxonomy" id="1234841"/>
    <lineage>
        <taxon>Bacteria</taxon>
        <taxon>Pseudomonadati</taxon>
        <taxon>Bacteroidota</taxon>
        <taxon>Sphingobacteriia</taxon>
        <taxon>Sphingobacteriales</taxon>
        <taxon>Sphingobacteriaceae</taxon>
        <taxon>Mucilaginibacter</taxon>
    </lineage>
</organism>
<gene>
    <name evidence="13" type="ORF">MuYL_1468</name>
</gene>
<evidence type="ECO:0000313" key="14">
    <source>
        <dbReference type="Proteomes" id="UP000215002"/>
    </source>
</evidence>
<dbReference type="Pfam" id="PF00593">
    <property type="entry name" value="TonB_dep_Rec_b-barrel"/>
    <property type="match status" value="1"/>
</dbReference>
<dbReference type="InterPro" id="IPR012910">
    <property type="entry name" value="Plug_dom"/>
</dbReference>
<keyword evidence="4 8" id="KW-0812">Transmembrane</keyword>
<dbReference type="SUPFAM" id="SSF49464">
    <property type="entry name" value="Carboxypeptidase regulatory domain-like"/>
    <property type="match status" value="1"/>
</dbReference>
<dbReference type="InterPro" id="IPR023996">
    <property type="entry name" value="TonB-dep_OMP_SusC/RagA"/>
</dbReference>
<evidence type="ECO:0000256" key="7">
    <source>
        <dbReference type="ARBA" id="ARBA00023237"/>
    </source>
</evidence>
<evidence type="ECO:0000256" key="8">
    <source>
        <dbReference type="PROSITE-ProRule" id="PRU01360"/>
    </source>
</evidence>
<dbReference type="Proteomes" id="UP000215002">
    <property type="component" value="Chromosome"/>
</dbReference>
<evidence type="ECO:0000259" key="11">
    <source>
        <dbReference type="Pfam" id="PF00593"/>
    </source>
</evidence>
<evidence type="ECO:0000313" key="13">
    <source>
        <dbReference type="EMBL" id="ASU33366.1"/>
    </source>
</evidence>
<accession>A0A223NU59</accession>
<dbReference type="NCBIfam" id="TIGR04056">
    <property type="entry name" value="OMP_RagA_SusC"/>
    <property type="match status" value="1"/>
</dbReference>
<keyword evidence="5 9" id="KW-0798">TonB box</keyword>
<evidence type="ECO:0000256" key="1">
    <source>
        <dbReference type="ARBA" id="ARBA00004571"/>
    </source>
</evidence>
<dbReference type="RefSeq" id="WP_094569832.1">
    <property type="nucleotide sequence ID" value="NZ_CP022743.1"/>
</dbReference>
<evidence type="ECO:0000256" key="3">
    <source>
        <dbReference type="ARBA" id="ARBA00022452"/>
    </source>
</evidence>
<dbReference type="OrthoDB" id="9768177at2"/>
<dbReference type="Gene3D" id="2.170.130.10">
    <property type="entry name" value="TonB-dependent receptor, plug domain"/>
    <property type="match status" value="1"/>
</dbReference>
<evidence type="ECO:0000256" key="5">
    <source>
        <dbReference type="ARBA" id="ARBA00023077"/>
    </source>
</evidence>
<dbReference type="InterPro" id="IPR037066">
    <property type="entry name" value="Plug_dom_sf"/>
</dbReference>
<comment type="similarity">
    <text evidence="8 9">Belongs to the TonB-dependent receptor family.</text>
</comment>
<dbReference type="InterPro" id="IPR000531">
    <property type="entry name" value="Beta-barrel_TonB"/>
</dbReference>
<dbReference type="EMBL" id="CP022743">
    <property type="protein sequence ID" value="ASU33366.1"/>
    <property type="molecule type" value="Genomic_DNA"/>
</dbReference>
<dbReference type="Gene3D" id="2.40.170.20">
    <property type="entry name" value="TonB-dependent receptor, beta-barrel domain"/>
    <property type="match status" value="1"/>
</dbReference>
<reference evidence="13 14" key="1">
    <citation type="submission" date="2017-08" db="EMBL/GenBank/DDBJ databases">
        <title>Complete genome sequence of Mucilaginibacter sp. strain BJC16-A31.</title>
        <authorList>
            <consortium name="Henan University of Science and Technology"/>
            <person name="You X."/>
        </authorList>
    </citation>
    <scope>NUCLEOTIDE SEQUENCE [LARGE SCALE GENOMIC DNA]</scope>
    <source>
        <strain evidence="13 14">BJC16-A31</strain>
    </source>
</reference>
<dbReference type="GO" id="GO:0009279">
    <property type="term" value="C:cell outer membrane"/>
    <property type="evidence" value="ECO:0007669"/>
    <property type="project" value="UniProtKB-SubCell"/>
</dbReference>
<comment type="subcellular location">
    <subcellularLocation>
        <location evidence="1 8">Cell outer membrane</location>
        <topology evidence="1 8">Multi-pass membrane protein</topology>
    </subcellularLocation>
</comment>
<feature type="signal peptide" evidence="10">
    <location>
        <begin position="1"/>
        <end position="24"/>
    </location>
</feature>
<evidence type="ECO:0000256" key="4">
    <source>
        <dbReference type="ARBA" id="ARBA00022692"/>
    </source>
</evidence>
<dbReference type="Pfam" id="PF07715">
    <property type="entry name" value="Plug"/>
    <property type="match status" value="1"/>
</dbReference>
<proteinExistence type="inferred from homology"/>
<name>A0A223NU59_9SPHI</name>
<dbReference type="Gene3D" id="2.60.40.1120">
    <property type="entry name" value="Carboxypeptidase-like, regulatory domain"/>
    <property type="match status" value="1"/>
</dbReference>
<evidence type="ECO:0000256" key="10">
    <source>
        <dbReference type="SAM" id="SignalP"/>
    </source>
</evidence>
<dbReference type="Pfam" id="PF13715">
    <property type="entry name" value="CarbopepD_reg_2"/>
    <property type="match status" value="1"/>
</dbReference>
<dbReference type="NCBIfam" id="TIGR04057">
    <property type="entry name" value="SusC_RagA_signa"/>
    <property type="match status" value="1"/>
</dbReference>
<evidence type="ECO:0000259" key="12">
    <source>
        <dbReference type="Pfam" id="PF07715"/>
    </source>
</evidence>
<dbReference type="PROSITE" id="PS52016">
    <property type="entry name" value="TONB_DEPENDENT_REC_3"/>
    <property type="match status" value="1"/>
</dbReference>
<dbReference type="InterPro" id="IPR023997">
    <property type="entry name" value="TonB-dep_OMP_SusC/RagA_CS"/>
</dbReference>
<keyword evidence="6 8" id="KW-0472">Membrane</keyword>
<feature type="domain" description="TonB-dependent receptor-like beta-barrel" evidence="11">
    <location>
        <begin position="382"/>
        <end position="936"/>
    </location>
</feature>
<dbReference type="AlphaFoldDB" id="A0A223NU59"/>
<keyword evidence="14" id="KW-1185">Reference proteome</keyword>
<feature type="domain" description="TonB-dependent receptor plug" evidence="12">
    <location>
        <begin position="120"/>
        <end position="230"/>
    </location>
</feature>
<feature type="chain" id="PRO_5013234154" description="SusC/RagA family TonB-linked outer membrane protein" evidence="10">
    <location>
        <begin position="25"/>
        <end position="980"/>
    </location>
</feature>
<dbReference type="InterPro" id="IPR008969">
    <property type="entry name" value="CarboxyPept-like_regulatory"/>
</dbReference>
<evidence type="ECO:0008006" key="15">
    <source>
        <dbReference type="Google" id="ProtNLM"/>
    </source>
</evidence>
<dbReference type="InterPro" id="IPR039426">
    <property type="entry name" value="TonB-dep_rcpt-like"/>
</dbReference>
<keyword evidence="3 8" id="KW-1134">Transmembrane beta strand</keyword>
<evidence type="ECO:0000256" key="2">
    <source>
        <dbReference type="ARBA" id="ARBA00022448"/>
    </source>
</evidence>
<dbReference type="SUPFAM" id="SSF56935">
    <property type="entry name" value="Porins"/>
    <property type="match status" value="1"/>
</dbReference>
<keyword evidence="7 8" id="KW-0998">Cell outer membrane</keyword>
<dbReference type="InterPro" id="IPR036942">
    <property type="entry name" value="Beta-barrel_TonB_sf"/>
</dbReference>